<evidence type="ECO:0000256" key="3">
    <source>
        <dbReference type="ARBA" id="ARBA00020552"/>
    </source>
</evidence>
<comment type="similarity">
    <text evidence="2">Belongs to the BA14k family.</text>
</comment>
<keyword evidence="7" id="KW-1133">Transmembrane helix</keyword>
<evidence type="ECO:0000256" key="2">
    <source>
        <dbReference type="ARBA" id="ARBA00010270"/>
    </source>
</evidence>
<dbReference type="AlphaFoldDB" id="A0A6I7HQX0"/>
<dbReference type="Pfam" id="PF07886">
    <property type="entry name" value="BA14K"/>
    <property type="match status" value="1"/>
</dbReference>
<keyword evidence="7" id="KW-0812">Transmembrane</keyword>
<evidence type="ECO:0000256" key="8">
    <source>
        <dbReference type="SAM" id="SignalP"/>
    </source>
</evidence>
<feature type="transmembrane region" description="Helical" evidence="7">
    <location>
        <begin position="37"/>
        <end position="56"/>
    </location>
</feature>
<evidence type="ECO:0000256" key="6">
    <source>
        <dbReference type="ARBA" id="ARBA00025321"/>
    </source>
</evidence>
<evidence type="ECO:0000256" key="4">
    <source>
        <dbReference type="ARBA" id="ARBA00022475"/>
    </source>
</evidence>
<reference evidence="9 10" key="1">
    <citation type="submission" date="2018-07" db="EMBL/GenBank/DDBJ databases">
        <title>Genomic Encyclopedia of Type Strains, Phase IV (KMG-IV): sequencing the most valuable type-strain genomes for metagenomic binning, comparative biology and taxonomic classification.</title>
        <authorList>
            <person name="Goeker M."/>
        </authorList>
    </citation>
    <scope>NUCLEOTIDE SEQUENCE [LARGE SCALE GENOMIC DNA]</scope>
    <source>
        <strain evidence="9 10">DSM 25528</strain>
    </source>
</reference>
<proteinExistence type="inferred from homology"/>
<keyword evidence="4" id="KW-1003">Cell membrane</keyword>
<dbReference type="GO" id="GO:0030246">
    <property type="term" value="F:carbohydrate binding"/>
    <property type="evidence" value="ECO:0007669"/>
    <property type="project" value="UniProtKB-KW"/>
</dbReference>
<feature type="chain" id="PRO_5026190392" description="Lectin-like protein BA14k" evidence="8">
    <location>
        <begin position="28"/>
        <end position="137"/>
    </location>
</feature>
<dbReference type="Proteomes" id="UP000252582">
    <property type="component" value="Unassembled WGS sequence"/>
</dbReference>
<dbReference type="GO" id="GO:0016020">
    <property type="term" value="C:membrane"/>
    <property type="evidence" value="ECO:0007669"/>
    <property type="project" value="UniProtKB-SubCell"/>
</dbReference>
<name>A0A6I7HQX0_9HYPH</name>
<evidence type="ECO:0000256" key="1">
    <source>
        <dbReference type="ARBA" id="ARBA00004167"/>
    </source>
</evidence>
<evidence type="ECO:0000256" key="5">
    <source>
        <dbReference type="ARBA" id="ARBA00022734"/>
    </source>
</evidence>
<comment type="caution">
    <text evidence="9">The sequence shown here is derived from an EMBL/GenBank/DDBJ whole genome shotgun (WGS) entry which is preliminary data.</text>
</comment>
<evidence type="ECO:0000313" key="9">
    <source>
        <dbReference type="EMBL" id="RCW28251.1"/>
    </source>
</evidence>
<evidence type="ECO:0000256" key="7">
    <source>
        <dbReference type="SAM" id="Phobius"/>
    </source>
</evidence>
<evidence type="ECO:0000313" key="10">
    <source>
        <dbReference type="Proteomes" id="UP000252582"/>
    </source>
</evidence>
<dbReference type="EMBL" id="QPIX01000001">
    <property type="protein sequence ID" value="RCW28251.1"/>
    <property type="molecule type" value="Genomic_DNA"/>
</dbReference>
<keyword evidence="10" id="KW-1185">Reference proteome</keyword>
<dbReference type="RefSeq" id="WP_114361355.1">
    <property type="nucleotide sequence ID" value="NZ_QPIX01000001.1"/>
</dbReference>
<sequence>MTKFAKFTLLSAAVATVVVSASSPALAGHRHHRNDAAIIAGVVGLAAGVAAGSALASQPRYVEPDPVYVERPPVYVEPQPAYVDEYPAPPRRTYVTYDLEPWSPQWYRYCSDRYRSFNPRSGTYVGYDGREHFCTAG</sequence>
<comment type="subcellular location">
    <subcellularLocation>
        <location evidence="1">Membrane</location>
        <topology evidence="1">Single-pass membrane protein</topology>
    </subcellularLocation>
</comment>
<keyword evidence="7" id="KW-0472">Membrane</keyword>
<feature type="signal peptide" evidence="8">
    <location>
        <begin position="1"/>
        <end position="27"/>
    </location>
</feature>
<accession>A0A6I7HQX0</accession>
<keyword evidence="5" id="KW-0430">Lectin</keyword>
<dbReference type="InterPro" id="IPR012413">
    <property type="entry name" value="BA14K"/>
</dbReference>
<comment type="function">
    <text evidence="6">Has immunoglobulin-binding and hemagglutination properties, and can bind to mannose. Essential for virulence. May be involved in LPS biosynthesis or polysaccharide transport.</text>
</comment>
<protein>
    <recommendedName>
        <fullName evidence="3">Lectin-like protein BA14k</fullName>
    </recommendedName>
</protein>
<keyword evidence="8" id="KW-0732">Signal</keyword>
<gene>
    <name evidence="9" type="ORF">DFR48_101260</name>
</gene>
<organism evidence="9 10">
    <name type="scientific">Ciceribacter lividus</name>
    <dbReference type="NCBI Taxonomy" id="1197950"/>
    <lineage>
        <taxon>Bacteria</taxon>
        <taxon>Pseudomonadati</taxon>
        <taxon>Pseudomonadota</taxon>
        <taxon>Alphaproteobacteria</taxon>
        <taxon>Hyphomicrobiales</taxon>
        <taxon>Rhizobiaceae</taxon>
        <taxon>Ciceribacter</taxon>
    </lineage>
</organism>